<proteinExistence type="predicted"/>
<feature type="transmembrane region" description="Helical" evidence="6">
    <location>
        <begin position="66"/>
        <end position="85"/>
    </location>
</feature>
<evidence type="ECO:0000256" key="5">
    <source>
        <dbReference type="ARBA" id="ARBA00023136"/>
    </source>
</evidence>
<organism evidence="7 8">
    <name type="scientific">Isoptericola jiangsuensis</name>
    <dbReference type="NCBI Taxonomy" id="548579"/>
    <lineage>
        <taxon>Bacteria</taxon>
        <taxon>Bacillati</taxon>
        <taxon>Actinomycetota</taxon>
        <taxon>Actinomycetes</taxon>
        <taxon>Micrococcales</taxon>
        <taxon>Promicromonosporaceae</taxon>
        <taxon>Isoptericola</taxon>
    </lineage>
</organism>
<dbReference type="GO" id="GO:0015658">
    <property type="term" value="F:branched-chain amino acid transmembrane transporter activity"/>
    <property type="evidence" value="ECO:0007669"/>
    <property type="project" value="InterPro"/>
</dbReference>
<dbReference type="Pfam" id="PF02653">
    <property type="entry name" value="BPD_transp_2"/>
    <property type="match status" value="1"/>
</dbReference>
<keyword evidence="5 6" id="KW-0472">Membrane</keyword>
<feature type="transmembrane region" description="Helical" evidence="6">
    <location>
        <begin position="39"/>
        <end position="60"/>
    </location>
</feature>
<accession>A0A2A9F2T4</accession>
<name>A0A2A9F2T4_9MICO</name>
<evidence type="ECO:0000256" key="1">
    <source>
        <dbReference type="ARBA" id="ARBA00004651"/>
    </source>
</evidence>
<evidence type="ECO:0000256" key="3">
    <source>
        <dbReference type="ARBA" id="ARBA00022692"/>
    </source>
</evidence>
<dbReference type="PANTHER" id="PTHR30482">
    <property type="entry name" value="HIGH-AFFINITY BRANCHED-CHAIN AMINO ACID TRANSPORT SYSTEM PERMEASE"/>
    <property type="match status" value="1"/>
</dbReference>
<keyword evidence="8" id="KW-1185">Reference proteome</keyword>
<evidence type="ECO:0000313" key="7">
    <source>
        <dbReference type="EMBL" id="PFG44820.1"/>
    </source>
</evidence>
<feature type="transmembrane region" description="Helical" evidence="6">
    <location>
        <begin position="160"/>
        <end position="180"/>
    </location>
</feature>
<sequence>MEEFLRILTQSVGELLAPATAAYALAAIGLNLHFGYTGLLNMGQAGFMLLGAYGFGITVIAGGPFWLGLLVAIAAGVLFGLLLGLPTLQLRGDYLAIVTISAAEIIRWFGRSTIWQEWTGGASGLQGRDYKDAFQTLSPLPEGRFALGPFEYINTGSDSWWTRIFAWGVVALVLLFVWLITRSPWGRVLKGIREDEDAVRALGKNVYSYKLQALVIGGAIGALGGVVFALPSAIAPDSMGRTMTFFVWTVLLLGGAATVFGPVLGSMIFFAAYMFMRTGMRALAENTPVGEVISTTNVEQIGGMLVGITLMVLVIFRPQGILGNKKELAFNVR</sequence>
<dbReference type="PANTHER" id="PTHR30482:SF10">
    <property type="entry name" value="HIGH-AFFINITY BRANCHED-CHAIN AMINO ACID TRANSPORT PROTEIN BRAE"/>
    <property type="match status" value="1"/>
</dbReference>
<evidence type="ECO:0000256" key="2">
    <source>
        <dbReference type="ARBA" id="ARBA00022475"/>
    </source>
</evidence>
<dbReference type="AlphaFoldDB" id="A0A2A9F2T4"/>
<evidence type="ECO:0000256" key="6">
    <source>
        <dbReference type="SAM" id="Phobius"/>
    </source>
</evidence>
<protein>
    <submittedName>
        <fullName evidence="7">Amino acid/amide ABC transporter membrane protein 2 (HAAT family)</fullName>
    </submittedName>
</protein>
<gene>
    <name evidence="7" type="ORF">ATJ88_3557</name>
</gene>
<keyword evidence="4 6" id="KW-1133">Transmembrane helix</keyword>
<evidence type="ECO:0000256" key="4">
    <source>
        <dbReference type="ARBA" id="ARBA00022989"/>
    </source>
</evidence>
<keyword evidence="2" id="KW-1003">Cell membrane</keyword>
<keyword evidence="3 6" id="KW-0812">Transmembrane</keyword>
<comment type="subcellular location">
    <subcellularLocation>
        <location evidence="1">Cell membrane</location>
        <topology evidence="1">Multi-pass membrane protein</topology>
    </subcellularLocation>
</comment>
<dbReference type="InterPro" id="IPR001851">
    <property type="entry name" value="ABC_transp_permease"/>
</dbReference>
<feature type="transmembrane region" description="Helical" evidence="6">
    <location>
        <begin position="213"/>
        <end position="234"/>
    </location>
</feature>
<dbReference type="CDD" id="cd06581">
    <property type="entry name" value="TM_PBP1_LivM_like"/>
    <property type="match status" value="1"/>
</dbReference>
<comment type="caution">
    <text evidence="7">The sequence shown here is derived from an EMBL/GenBank/DDBJ whole genome shotgun (WGS) entry which is preliminary data.</text>
</comment>
<feature type="transmembrane region" description="Helical" evidence="6">
    <location>
        <begin position="246"/>
        <end position="273"/>
    </location>
</feature>
<dbReference type="Proteomes" id="UP000224130">
    <property type="component" value="Unassembled WGS sequence"/>
</dbReference>
<dbReference type="InterPro" id="IPR043428">
    <property type="entry name" value="LivM-like"/>
</dbReference>
<evidence type="ECO:0000313" key="8">
    <source>
        <dbReference type="Proteomes" id="UP000224130"/>
    </source>
</evidence>
<dbReference type="RefSeq" id="WP_098464969.1">
    <property type="nucleotide sequence ID" value="NZ_PDJJ01000001.1"/>
</dbReference>
<dbReference type="GO" id="GO:0005886">
    <property type="term" value="C:plasma membrane"/>
    <property type="evidence" value="ECO:0007669"/>
    <property type="project" value="UniProtKB-SubCell"/>
</dbReference>
<reference evidence="7 8" key="1">
    <citation type="submission" date="2017-10" db="EMBL/GenBank/DDBJ databases">
        <title>Sequencing the genomes of 1000 actinobacteria strains.</title>
        <authorList>
            <person name="Klenk H.-P."/>
        </authorList>
    </citation>
    <scope>NUCLEOTIDE SEQUENCE [LARGE SCALE GENOMIC DNA]</scope>
    <source>
        <strain evidence="7 8">DSM 21863</strain>
    </source>
</reference>
<feature type="transmembrane region" description="Helical" evidence="6">
    <location>
        <begin position="15"/>
        <end position="32"/>
    </location>
</feature>
<dbReference type="OrthoDB" id="9814461at2"/>
<dbReference type="EMBL" id="PDJJ01000001">
    <property type="protein sequence ID" value="PFG44820.1"/>
    <property type="molecule type" value="Genomic_DNA"/>
</dbReference>